<dbReference type="PANTHER" id="PTHR11610">
    <property type="entry name" value="LIPASE"/>
    <property type="match status" value="1"/>
</dbReference>
<dbReference type="PANTHER" id="PTHR11610:SF169">
    <property type="entry name" value="GH15759P-RELATED"/>
    <property type="match status" value="1"/>
</dbReference>
<accession>A0A6J2KMX0</accession>
<dbReference type="AlphaFoldDB" id="A0A6J2KMX0"/>
<feature type="chain" id="PRO_5026651029" evidence="5">
    <location>
        <begin position="19"/>
        <end position="354"/>
    </location>
</feature>
<dbReference type="GO" id="GO:0017171">
    <property type="term" value="F:serine hydrolase activity"/>
    <property type="evidence" value="ECO:0007669"/>
    <property type="project" value="TreeGrafter"/>
</dbReference>
<evidence type="ECO:0000313" key="7">
    <source>
        <dbReference type="Proteomes" id="UP000504629"/>
    </source>
</evidence>
<keyword evidence="5" id="KW-0732">Signal</keyword>
<proteinExistence type="inferred from homology"/>
<dbReference type="Gene3D" id="3.40.50.1820">
    <property type="entry name" value="alpha/beta hydrolase"/>
    <property type="match status" value="1"/>
</dbReference>
<feature type="signal peptide" evidence="5">
    <location>
        <begin position="1"/>
        <end position="18"/>
    </location>
</feature>
<dbReference type="SUPFAM" id="SSF53474">
    <property type="entry name" value="alpha/beta-Hydrolases"/>
    <property type="match status" value="1"/>
</dbReference>
<evidence type="ECO:0000256" key="4">
    <source>
        <dbReference type="RuleBase" id="RU004262"/>
    </source>
</evidence>
<dbReference type="GeneID" id="114253088"/>
<name>A0A6J2KMX0_BOMMA</name>
<evidence type="ECO:0000313" key="8">
    <source>
        <dbReference type="RefSeq" id="XP_028043651.1"/>
    </source>
</evidence>
<protein>
    <submittedName>
        <fullName evidence="8">Pancreatic triacylglycerol lipase-like</fullName>
    </submittedName>
</protein>
<dbReference type="Pfam" id="PF00151">
    <property type="entry name" value="Lipase"/>
    <property type="match status" value="1"/>
</dbReference>
<dbReference type="InterPro" id="IPR000734">
    <property type="entry name" value="TAG_lipase"/>
</dbReference>
<feature type="domain" description="Lipase" evidence="6">
    <location>
        <begin position="85"/>
        <end position="326"/>
    </location>
</feature>
<dbReference type="RefSeq" id="XP_028043651.1">
    <property type="nucleotide sequence ID" value="XM_028187850.1"/>
</dbReference>
<dbReference type="GO" id="GO:0016042">
    <property type="term" value="P:lipid catabolic process"/>
    <property type="evidence" value="ECO:0007669"/>
    <property type="project" value="TreeGrafter"/>
</dbReference>
<evidence type="ECO:0000256" key="1">
    <source>
        <dbReference type="ARBA" id="ARBA00004613"/>
    </source>
</evidence>
<dbReference type="GO" id="GO:0005615">
    <property type="term" value="C:extracellular space"/>
    <property type="evidence" value="ECO:0007669"/>
    <property type="project" value="TreeGrafter"/>
</dbReference>
<evidence type="ECO:0000259" key="6">
    <source>
        <dbReference type="Pfam" id="PF00151"/>
    </source>
</evidence>
<dbReference type="InterPro" id="IPR033906">
    <property type="entry name" value="Lipase_N"/>
</dbReference>
<dbReference type="OrthoDB" id="199913at2759"/>
<organism evidence="7 8">
    <name type="scientific">Bombyx mandarina</name>
    <name type="common">Wild silk moth</name>
    <name type="synonym">Wild silkworm</name>
    <dbReference type="NCBI Taxonomy" id="7092"/>
    <lineage>
        <taxon>Eukaryota</taxon>
        <taxon>Metazoa</taxon>
        <taxon>Ecdysozoa</taxon>
        <taxon>Arthropoda</taxon>
        <taxon>Hexapoda</taxon>
        <taxon>Insecta</taxon>
        <taxon>Pterygota</taxon>
        <taxon>Neoptera</taxon>
        <taxon>Endopterygota</taxon>
        <taxon>Lepidoptera</taxon>
        <taxon>Glossata</taxon>
        <taxon>Ditrysia</taxon>
        <taxon>Bombycoidea</taxon>
        <taxon>Bombycidae</taxon>
        <taxon>Bombycinae</taxon>
        <taxon>Bombyx</taxon>
    </lineage>
</organism>
<dbReference type="GO" id="GO:0016298">
    <property type="term" value="F:lipase activity"/>
    <property type="evidence" value="ECO:0007669"/>
    <property type="project" value="InterPro"/>
</dbReference>
<evidence type="ECO:0000256" key="2">
    <source>
        <dbReference type="ARBA" id="ARBA00010701"/>
    </source>
</evidence>
<keyword evidence="3" id="KW-0964">Secreted</keyword>
<evidence type="ECO:0000256" key="5">
    <source>
        <dbReference type="SAM" id="SignalP"/>
    </source>
</evidence>
<comment type="subcellular location">
    <subcellularLocation>
        <location evidence="1">Secreted</location>
    </subcellularLocation>
</comment>
<dbReference type="Proteomes" id="UP000504629">
    <property type="component" value="Unplaced"/>
</dbReference>
<dbReference type="KEGG" id="bman:114253088"/>
<dbReference type="InterPro" id="IPR013818">
    <property type="entry name" value="Lipase"/>
</dbReference>
<gene>
    <name evidence="8" type="primary">LOC114253088</name>
</gene>
<dbReference type="InterPro" id="IPR029058">
    <property type="entry name" value="AB_hydrolase_fold"/>
</dbReference>
<sequence length="354" mass="38549">MRSPLAFLLIVAVTKVTSHVGIVTVTKVTSHVGIVTVSSAVPVPQEEAKYSRYIQFPDGDGILQNVDLEAKPNMQLLNAVERNPANNIYLLYTRRNPTSPQTLVMNNANSITSSNFNRNVPTVVVAHGWLSNQKTKLNGVLRDVYLKKSNVNVIILDWRRLAISDYVTAVRGVPAVGRGLGQFLDFVNRITGAPFNSMHLIGFSLGAHLVANAGRELRGRVARVTGLDPAGPLWNRNSGRIAPTDGVYVEAIHTDGGYIIGGLGIGAAVANADFFPNGGVSQPGCLLNVCNHNRAWEYFSATVSYNHLVGNQCDNTNQISSNNCRGRQFHMGNDDLRKFGTGLYRVNTGRSYPY</sequence>
<comment type="similarity">
    <text evidence="2 4">Belongs to the AB hydrolase superfamily. Lipase family.</text>
</comment>
<reference evidence="8" key="1">
    <citation type="submission" date="2025-08" db="UniProtKB">
        <authorList>
            <consortium name="RefSeq"/>
        </authorList>
    </citation>
    <scope>IDENTIFICATION</scope>
    <source>
        <tissue evidence="8">Silk gland</tissue>
    </source>
</reference>
<dbReference type="CDD" id="cd00707">
    <property type="entry name" value="Pancreat_lipase_like"/>
    <property type="match status" value="1"/>
</dbReference>
<evidence type="ECO:0000256" key="3">
    <source>
        <dbReference type="ARBA" id="ARBA00022525"/>
    </source>
</evidence>
<dbReference type="PRINTS" id="PR00821">
    <property type="entry name" value="TAGLIPASE"/>
</dbReference>
<keyword evidence="7" id="KW-1185">Reference proteome</keyword>